<accession>A0A7X4VWY4</accession>
<sequence>MINGAFRRRSMAWLAAAALGLGGLGLGDTGTVLGATTPPATLADAWLDLERRQPGAIEWQHAFALRDTTAESVPSLRRRLMGDLHTLAVSARVAGNAPRQRSLEAWRAHLGEWQDRHIRTPQRLDLPWLAANLRHNPPLERIVHFGVCEAPNWVEVWSLDGVTRLDWVPDMSLEHLRDSLSASAARQSDTAAIITPLGEVHRRGIAAWNHQPTSLAPGSRVLLELPSRQGLRGALPFPGVGDEEDLINRRLPELLATRVPGERCRVWGNDEGHNDEGHNDEGHEVKE</sequence>
<gene>
    <name evidence="3" type="ORF">GRB80_01705</name>
</gene>
<organism evidence="3 4">
    <name type="scientific">Halomonas icarae</name>
    <dbReference type="NCBI Taxonomy" id="2691040"/>
    <lineage>
        <taxon>Bacteria</taxon>
        <taxon>Pseudomonadati</taxon>
        <taxon>Pseudomonadota</taxon>
        <taxon>Gammaproteobacteria</taxon>
        <taxon>Oceanospirillales</taxon>
        <taxon>Halomonadaceae</taxon>
        <taxon>Halomonas</taxon>
    </lineage>
</organism>
<comment type="caution">
    <text evidence="3">The sequence shown here is derived from an EMBL/GenBank/DDBJ whole genome shotgun (WGS) entry which is preliminary data.</text>
</comment>
<protein>
    <recommendedName>
        <fullName evidence="2">Capsule biosynthesis GfcC-like C-terminal domain-containing protein</fullName>
    </recommendedName>
</protein>
<proteinExistence type="predicted"/>
<name>A0A7X4VWY4_9GAMM</name>
<evidence type="ECO:0000259" key="2">
    <source>
        <dbReference type="Pfam" id="PF06251"/>
    </source>
</evidence>
<dbReference type="EMBL" id="WUTS01000001">
    <property type="protein sequence ID" value="NAW11555.1"/>
    <property type="molecule type" value="Genomic_DNA"/>
</dbReference>
<feature type="domain" description="Capsule biosynthesis GfcC-like C-terminal" evidence="2">
    <location>
        <begin position="166"/>
        <end position="225"/>
    </location>
</feature>
<dbReference type="AlphaFoldDB" id="A0A7X4VWY4"/>
<reference evidence="3 4" key="1">
    <citation type="submission" date="2019-12" db="EMBL/GenBank/DDBJ databases">
        <title>Draft genome sequencing of Halomonas icarensis D1-1.</title>
        <authorList>
            <person name="Pandiyan K."/>
            <person name="Kushwaha P."/>
            <person name="Gowdham M."/>
            <person name="Chakdar H."/>
            <person name="Singh A."/>
            <person name="Kumar M."/>
            <person name="Saxena A.K."/>
        </authorList>
    </citation>
    <scope>NUCLEOTIDE SEQUENCE [LARGE SCALE GENOMIC DNA]</scope>
    <source>
        <strain evidence="3 4">D1-1</strain>
    </source>
</reference>
<evidence type="ECO:0000256" key="1">
    <source>
        <dbReference type="SAM" id="MobiDB-lite"/>
    </source>
</evidence>
<feature type="region of interest" description="Disordered" evidence="1">
    <location>
        <begin position="266"/>
        <end position="287"/>
    </location>
</feature>
<dbReference type="RefSeq" id="WP_161422326.1">
    <property type="nucleotide sequence ID" value="NZ_JARWMY010000002.1"/>
</dbReference>
<dbReference type="Pfam" id="PF06251">
    <property type="entry name" value="Caps_syn_GfcC_C"/>
    <property type="match status" value="1"/>
</dbReference>
<keyword evidence="4" id="KW-1185">Reference proteome</keyword>
<dbReference type="Gene3D" id="3.10.560.10">
    <property type="entry name" value="Outer membrane lipoprotein wza domain like"/>
    <property type="match status" value="1"/>
</dbReference>
<dbReference type="InterPro" id="IPR010425">
    <property type="entry name" value="Caps_synth_GfcC-like_C"/>
</dbReference>
<evidence type="ECO:0000313" key="3">
    <source>
        <dbReference type="EMBL" id="NAW11555.1"/>
    </source>
</evidence>
<dbReference type="Proteomes" id="UP000448235">
    <property type="component" value="Unassembled WGS sequence"/>
</dbReference>
<evidence type="ECO:0000313" key="4">
    <source>
        <dbReference type="Proteomes" id="UP000448235"/>
    </source>
</evidence>